<dbReference type="Proteomes" id="UP000030428">
    <property type="component" value="Unassembled WGS sequence"/>
</dbReference>
<organism evidence="1 2">
    <name type="scientific">Candidatus Thiomargarita nelsonii</name>
    <dbReference type="NCBI Taxonomy" id="1003181"/>
    <lineage>
        <taxon>Bacteria</taxon>
        <taxon>Pseudomonadati</taxon>
        <taxon>Pseudomonadota</taxon>
        <taxon>Gammaproteobacteria</taxon>
        <taxon>Thiotrichales</taxon>
        <taxon>Thiotrichaceae</taxon>
        <taxon>Thiomargarita</taxon>
    </lineage>
</organism>
<proteinExistence type="predicted"/>
<keyword evidence="2" id="KW-1185">Reference proteome</keyword>
<evidence type="ECO:0000313" key="2">
    <source>
        <dbReference type="Proteomes" id="UP000030428"/>
    </source>
</evidence>
<evidence type="ECO:0000313" key="1">
    <source>
        <dbReference type="EMBL" id="KHD09575.1"/>
    </source>
</evidence>
<protein>
    <submittedName>
        <fullName evidence="1">Uncharacterized protein</fullName>
    </submittedName>
</protein>
<accession>A0A0A6P5P4</accession>
<dbReference type="EMBL" id="JSZA02000139">
    <property type="protein sequence ID" value="KHD09575.1"/>
    <property type="molecule type" value="Genomic_DNA"/>
</dbReference>
<name>A0A0A6P5P4_9GAMM</name>
<comment type="caution">
    <text evidence="1">The sequence shown here is derived from an EMBL/GenBank/DDBJ whole genome shotgun (WGS) entry which is preliminary data.</text>
</comment>
<dbReference type="AlphaFoldDB" id="A0A0A6P5P4"/>
<sequence>MPDHDILCELFRKEARVALEDGDYGKKAVTLNEPKCDDHKGYSVVISNMPEDAVVIKGDAFPSPTTIFSNSRGECKRADFVIVANIPIKKKTRNLIIFIEMKKGKGGSELEIIQQLKGAWCVIDYCRSIGQRFWKQESFLNPNDYDYRFVSIRDIAINKKPTRISPLDGLHDSPERMLKINSPHHLQFKQLVGAV</sequence>
<gene>
    <name evidence="1" type="ORF">PN36_25450</name>
</gene>
<reference evidence="1 2" key="1">
    <citation type="journal article" date="2016" name="Front. Microbiol.">
        <title>Single-Cell (Meta-)Genomics of a Dimorphic Candidatus Thiomargarita nelsonii Reveals Genomic Plasticity.</title>
        <authorList>
            <person name="Flood B.E."/>
            <person name="Fliss P."/>
            <person name="Jones D.S."/>
            <person name="Dick G.J."/>
            <person name="Jain S."/>
            <person name="Kaster A.K."/>
            <person name="Winkel M."/>
            <person name="Mussmann M."/>
            <person name="Bailey J."/>
        </authorList>
    </citation>
    <scope>NUCLEOTIDE SEQUENCE [LARGE SCALE GENOMIC DNA]</scope>
    <source>
        <strain evidence="1">Hydrate Ridge</strain>
    </source>
</reference>